<geneLocation type="plasmid" evidence="1">
    <name>pCAG</name>
</geneLocation>
<reference evidence="1" key="1">
    <citation type="journal article" date="2020" name="Anaerobe">
        <title>Analysis of a plasmid encoding botulinum neurotoxin type G gene in Clostridium argentinense.</title>
        <authorList>
            <person name="Sakaguchi Y."/>
            <person name="Uchiyama J."/>
            <person name="Take A."/>
            <person name="Gotoh K."/>
            <person name="Sakaguchi M."/>
            <person name="Suzuki T."/>
            <person name="Yamamoto Y."/>
            <person name="Hosomi K."/>
            <person name="Kohda T."/>
            <person name="Mukamoto M."/>
            <person name="Kozaki S."/>
            <person name="Hayashi S."/>
            <person name="Oguma K."/>
        </authorList>
    </citation>
    <scope>NUCLEOTIDE SEQUENCE</scope>
    <source>
        <strain evidence="1">2740</strain>
        <plasmid evidence="1">pCAG</plasmid>
    </source>
</reference>
<sequence length="298" mass="35983">MMQFKINMEKYYYGGLLMKYYAERKSLLENDLEISFEQLKEVFFSVYKYFANRNCFDAAINGIWIKPQWQDEYQAIPPLFEPSPEIFFMNHLHSTSIYPIYQYYQAYSEIELFTVIEILYDKIAVYNYKKDILETEEIKKEFSIQINNILQFYDGGYFLETNSGTITKGTDDSLKMMLTEDLQSVLNEDTMTKIRTSIKLYYRFDSNLETKKKAINILADILEPLRIDLKNILNEKYEIKKNEHDKIIFDIVNSFNIRHNDKKQLTHYEHEIWYDWMMQYYCSVIITYHKLKAIKSYI</sequence>
<dbReference type="EMBL" id="AB853998">
    <property type="protein sequence ID" value="BBB39270.1"/>
    <property type="molecule type" value="Genomic_DNA"/>
</dbReference>
<keyword evidence="1" id="KW-0614">Plasmid</keyword>
<proteinExistence type="predicted"/>
<dbReference type="AlphaFoldDB" id="A0A7I6N0X2"/>
<accession>A0A7I6N0X2</accession>
<name>A0A7I6N0X2_9CLOT</name>
<evidence type="ECO:0000313" key="1">
    <source>
        <dbReference type="EMBL" id="BBB39270.1"/>
    </source>
</evidence>
<protein>
    <submittedName>
        <fullName evidence="1">Uncharacterized protein</fullName>
    </submittedName>
</protein>
<organism evidence="1">
    <name type="scientific">Clostridium argentinense</name>
    <dbReference type="NCBI Taxonomy" id="29341"/>
    <lineage>
        <taxon>Bacteria</taxon>
        <taxon>Bacillati</taxon>
        <taxon>Bacillota</taxon>
        <taxon>Clostridia</taxon>
        <taxon>Eubacteriales</taxon>
        <taxon>Clostridiaceae</taxon>
        <taxon>Clostridium</taxon>
    </lineage>
</organism>